<evidence type="ECO:0000256" key="1">
    <source>
        <dbReference type="ARBA" id="ARBA00004141"/>
    </source>
</evidence>
<evidence type="ECO:0000256" key="2">
    <source>
        <dbReference type="ARBA" id="ARBA00022692"/>
    </source>
</evidence>
<sequence length="71" mass="8327">MKLHNSFSPPLDDGISWRFFKKRRNLTVIFTNYWTIWAGEDLHNLIAKNFAGAAKSLEARFCYMGTTPWPF</sequence>
<reference evidence="5" key="1">
    <citation type="submission" date="2014-09" db="EMBL/GenBank/DDBJ databases">
        <authorList>
            <person name="Magalhaes I.L.F."/>
            <person name="Oliveira U."/>
            <person name="Santos F.R."/>
            <person name="Vidigal T.H.D.A."/>
            <person name="Brescovit A.D."/>
            <person name="Santos A.J."/>
        </authorList>
    </citation>
    <scope>NUCLEOTIDE SEQUENCE</scope>
    <source>
        <tissue evidence="5">Shoot tissue taken approximately 20 cm above the soil surface</tissue>
    </source>
</reference>
<dbReference type="GO" id="GO:0015743">
    <property type="term" value="P:malate transport"/>
    <property type="evidence" value="ECO:0007669"/>
    <property type="project" value="InterPro"/>
</dbReference>
<dbReference type="GO" id="GO:0016020">
    <property type="term" value="C:membrane"/>
    <property type="evidence" value="ECO:0007669"/>
    <property type="project" value="UniProtKB-SubCell"/>
</dbReference>
<proteinExistence type="predicted"/>
<dbReference type="AlphaFoldDB" id="A0A0A9GXC9"/>
<keyword evidence="2" id="KW-0812">Transmembrane</keyword>
<dbReference type="EMBL" id="GBRH01170640">
    <property type="protein sequence ID" value="JAE27256.1"/>
    <property type="molecule type" value="Transcribed_RNA"/>
</dbReference>
<evidence type="ECO:0000256" key="3">
    <source>
        <dbReference type="ARBA" id="ARBA00022989"/>
    </source>
</evidence>
<keyword evidence="4" id="KW-0472">Membrane</keyword>
<accession>A0A0A9GXC9</accession>
<comment type="subcellular location">
    <subcellularLocation>
        <location evidence="1">Membrane</location>
        <topology evidence="1">Multi-pass membrane protein</topology>
    </subcellularLocation>
</comment>
<organism evidence="5">
    <name type="scientific">Arundo donax</name>
    <name type="common">Giant reed</name>
    <name type="synonym">Donax arundinaceus</name>
    <dbReference type="NCBI Taxonomy" id="35708"/>
    <lineage>
        <taxon>Eukaryota</taxon>
        <taxon>Viridiplantae</taxon>
        <taxon>Streptophyta</taxon>
        <taxon>Embryophyta</taxon>
        <taxon>Tracheophyta</taxon>
        <taxon>Spermatophyta</taxon>
        <taxon>Magnoliopsida</taxon>
        <taxon>Liliopsida</taxon>
        <taxon>Poales</taxon>
        <taxon>Poaceae</taxon>
        <taxon>PACMAD clade</taxon>
        <taxon>Arundinoideae</taxon>
        <taxon>Arundineae</taxon>
        <taxon>Arundo</taxon>
    </lineage>
</organism>
<protein>
    <submittedName>
        <fullName evidence="5">Uncharacterized protein</fullName>
    </submittedName>
</protein>
<name>A0A0A9GXC9_ARUDO</name>
<reference evidence="5" key="2">
    <citation type="journal article" date="2015" name="Data Brief">
        <title>Shoot transcriptome of the giant reed, Arundo donax.</title>
        <authorList>
            <person name="Barrero R.A."/>
            <person name="Guerrero F.D."/>
            <person name="Moolhuijzen P."/>
            <person name="Goolsby J.A."/>
            <person name="Tidwell J."/>
            <person name="Bellgard S.E."/>
            <person name="Bellgard M.I."/>
        </authorList>
    </citation>
    <scope>NUCLEOTIDE SEQUENCE</scope>
    <source>
        <tissue evidence="5">Shoot tissue taken approximately 20 cm above the soil surface</tissue>
    </source>
</reference>
<dbReference type="InterPro" id="IPR020966">
    <property type="entry name" value="ALMT"/>
</dbReference>
<evidence type="ECO:0000313" key="5">
    <source>
        <dbReference type="EMBL" id="JAE27256.1"/>
    </source>
</evidence>
<dbReference type="Pfam" id="PF11744">
    <property type="entry name" value="ALMT"/>
    <property type="match status" value="1"/>
</dbReference>
<evidence type="ECO:0000256" key="4">
    <source>
        <dbReference type="ARBA" id="ARBA00023136"/>
    </source>
</evidence>
<keyword evidence="3" id="KW-1133">Transmembrane helix</keyword>